<dbReference type="Gene3D" id="1.10.530.10">
    <property type="match status" value="1"/>
</dbReference>
<name>A0A0P9EZF7_9BACL</name>
<dbReference type="PANTHER" id="PTHR37423">
    <property type="entry name" value="SOLUBLE LYTIC MUREIN TRANSGLYCOSYLASE-RELATED"/>
    <property type="match status" value="1"/>
</dbReference>
<dbReference type="InterPro" id="IPR023346">
    <property type="entry name" value="Lysozyme-like_dom_sf"/>
</dbReference>
<dbReference type="Pfam" id="PF01464">
    <property type="entry name" value="SLT"/>
    <property type="match status" value="1"/>
</dbReference>
<comment type="caution">
    <text evidence="2">The sequence shown here is derived from an EMBL/GenBank/DDBJ whole genome shotgun (WGS) entry which is preliminary data.</text>
</comment>
<dbReference type="Proteomes" id="UP000050482">
    <property type="component" value="Unassembled WGS sequence"/>
</dbReference>
<protein>
    <recommendedName>
        <fullName evidence="1">Transglycosylase SLT domain-containing protein</fullName>
    </recommendedName>
</protein>
<dbReference type="PATRIC" id="fig|471514.4.peg.3677"/>
<reference evidence="2 3" key="1">
    <citation type="submission" date="2015-09" db="EMBL/GenBank/DDBJ databases">
        <title>Draft genome sequence of Alicyclobacillus ferrooxydans DSM 22381.</title>
        <authorList>
            <person name="Hemp J."/>
        </authorList>
    </citation>
    <scope>NUCLEOTIDE SEQUENCE [LARGE SCALE GENOMIC DNA]</scope>
    <source>
        <strain evidence="2 3">TC-34</strain>
    </source>
</reference>
<evidence type="ECO:0000259" key="1">
    <source>
        <dbReference type="Pfam" id="PF01464"/>
    </source>
</evidence>
<dbReference type="EMBL" id="LJCO01000033">
    <property type="protein sequence ID" value="KPV44479.1"/>
    <property type="molecule type" value="Genomic_DNA"/>
</dbReference>
<dbReference type="InterPro" id="IPR008258">
    <property type="entry name" value="Transglycosylase_SLT_dom_1"/>
</dbReference>
<dbReference type="AlphaFoldDB" id="A0A0P9EZF7"/>
<keyword evidence="3" id="KW-1185">Reference proteome</keyword>
<dbReference type="CDD" id="cd00254">
    <property type="entry name" value="LT-like"/>
    <property type="match status" value="1"/>
</dbReference>
<evidence type="ECO:0000313" key="2">
    <source>
        <dbReference type="EMBL" id="KPV44479.1"/>
    </source>
</evidence>
<dbReference type="SUPFAM" id="SSF53955">
    <property type="entry name" value="Lysozyme-like"/>
    <property type="match status" value="1"/>
</dbReference>
<accession>A0A0P9EZF7</accession>
<gene>
    <name evidence="2" type="ORF">AN477_07175</name>
</gene>
<dbReference type="PANTHER" id="PTHR37423:SF2">
    <property type="entry name" value="MEMBRANE-BOUND LYTIC MUREIN TRANSGLYCOSYLASE C"/>
    <property type="match status" value="1"/>
</dbReference>
<sequence length="171" mass="17198">MLEAVNGPQLTASGVSSGGGASFNAGNASSVTSVGSENASGTMSKTAIDNFIAQASDAYGVPGNLIKGVVQQESGMNVHAVSGAGAMGLMQLMPGTAQAMGVSNPFDPQQNVMGGTKYLSQLLTRFGGNQALALAAYNAGPAAVEKYGGIPPYAQTQDYVHKVLSYANAYA</sequence>
<evidence type="ECO:0000313" key="3">
    <source>
        <dbReference type="Proteomes" id="UP000050482"/>
    </source>
</evidence>
<organism evidence="2 3">
    <name type="scientific">Alicyclobacillus ferrooxydans</name>
    <dbReference type="NCBI Taxonomy" id="471514"/>
    <lineage>
        <taxon>Bacteria</taxon>
        <taxon>Bacillati</taxon>
        <taxon>Bacillota</taxon>
        <taxon>Bacilli</taxon>
        <taxon>Bacillales</taxon>
        <taxon>Alicyclobacillaceae</taxon>
        <taxon>Alicyclobacillus</taxon>
    </lineage>
</organism>
<feature type="domain" description="Transglycosylase SLT" evidence="1">
    <location>
        <begin position="52"/>
        <end position="150"/>
    </location>
</feature>
<proteinExistence type="predicted"/>
<dbReference type="STRING" id="471514.AN477_07175"/>